<name>A0AB72UJL3_9PROT</name>
<dbReference type="KEGG" id="txi:TH3_21233"/>
<dbReference type="GO" id="GO:0005829">
    <property type="term" value="C:cytosol"/>
    <property type="evidence" value="ECO:0007669"/>
    <property type="project" value="TreeGrafter"/>
</dbReference>
<evidence type="ECO:0000313" key="5">
    <source>
        <dbReference type="EMBL" id="AJD54319.1"/>
    </source>
</evidence>
<accession>A0AB72UJL3</accession>
<evidence type="ECO:0000256" key="3">
    <source>
        <dbReference type="ARBA" id="ARBA00022777"/>
    </source>
</evidence>
<feature type="domain" description="HipA-like C-terminal" evidence="4">
    <location>
        <begin position="222"/>
        <end position="459"/>
    </location>
</feature>
<protein>
    <recommendedName>
        <fullName evidence="4">HipA-like C-terminal domain-containing protein</fullName>
    </recommendedName>
</protein>
<gene>
    <name evidence="5" type="ORF">TH3_21233</name>
</gene>
<organism evidence="5 6">
    <name type="scientific">Thalassospira xiamenensis M-5 = DSM 17429</name>
    <dbReference type="NCBI Taxonomy" id="1123366"/>
    <lineage>
        <taxon>Bacteria</taxon>
        <taxon>Pseudomonadati</taxon>
        <taxon>Pseudomonadota</taxon>
        <taxon>Alphaproteobacteria</taxon>
        <taxon>Rhodospirillales</taxon>
        <taxon>Thalassospiraceae</taxon>
        <taxon>Thalassospira</taxon>
    </lineage>
</organism>
<keyword evidence="2" id="KW-0808">Transferase</keyword>
<keyword evidence="5" id="KW-0614">Plasmid</keyword>
<dbReference type="GO" id="GO:0004674">
    <property type="term" value="F:protein serine/threonine kinase activity"/>
    <property type="evidence" value="ECO:0007669"/>
    <property type="project" value="TreeGrafter"/>
</dbReference>
<dbReference type="PANTHER" id="PTHR37419">
    <property type="entry name" value="SERINE/THREONINE-PROTEIN KINASE TOXIN HIPA"/>
    <property type="match status" value="1"/>
</dbReference>
<dbReference type="Proteomes" id="UP000007127">
    <property type="component" value="Plasmid"/>
</dbReference>
<evidence type="ECO:0000259" key="4">
    <source>
        <dbReference type="Pfam" id="PF07804"/>
    </source>
</evidence>
<geneLocation type="plasmid" evidence="6"/>
<comment type="similarity">
    <text evidence="1">Belongs to the HipA Ser/Thr kinase family.</text>
</comment>
<sequence>MRVSKPELAVLEFLDGFGSGNTDVLRVGAERLDRIHGSREKTIKALLDEAALMGRHDLQEKIEKTLTQKELAAMTENFFVFWYNSVIGKLGFDGTRYYWEGRDGWVIPFQHNGRSLPPFLANLREEGMLKRVRNESDIEALRRGGRFLSNISIAAPGSAVAQRQPDIIQERLKDNIADSVHGYVFTGKFDVSLAGLVGSLEEGDSCVGEVARMMEEHNLPTISGAQFKAAVFLKPSGELAAAGIDNNPFSHILKLSPANDRHFGFNEYVCMKASEAAGVTIAEVAMVDLPAFAGQKQTGLLVERYDVADRDHPEQRYFQIDCCAQLGLTPEQKAEGSWETIAELLDKETTDPVSEKEQLFIRAVSSWLIGDSDAHLKNFSILRINKHDGLGQNTSAFTKAVMAPAYDITSSINFVPSPHFCLSLNGKHRDLTKQDFQAFGSYCGLNRTDVQKVMENAAHGCARFIMNIAGRPELAPEQKMFIDRLQGTVVKRMNDLKIELPNVEPVEATLEIATVERIEGISPNDQLAMSPQSNLL</sequence>
<dbReference type="EMBL" id="CP004389">
    <property type="protein sequence ID" value="AJD54319.1"/>
    <property type="molecule type" value="Genomic_DNA"/>
</dbReference>
<dbReference type="InterPro" id="IPR052028">
    <property type="entry name" value="HipA_Ser/Thr_kinase"/>
</dbReference>
<proteinExistence type="inferred from homology"/>
<dbReference type="AlphaFoldDB" id="A0AB72UJL3"/>
<evidence type="ECO:0000256" key="2">
    <source>
        <dbReference type="ARBA" id="ARBA00022679"/>
    </source>
</evidence>
<dbReference type="InterPro" id="IPR012893">
    <property type="entry name" value="HipA-like_C"/>
</dbReference>
<evidence type="ECO:0000256" key="1">
    <source>
        <dbReference type="ARBA" id="ARBA00010164"/>
    </source>
</evidence>
<dbReference type="Pfam" id="PF07804">
    <property type="entry name" value="HipA_C"/>
    <property type="match status" value="1"/>
</dbReference>
<keyword evidence="3" id="KW-0418">Kinase</keyword>
<reference evidence="5 6" key="1">
    <citation type="journal article" date="2012" name="J. Bacteriol.">
        <title>Genome sequence of Thalassospira xiamenensis type strain M-5.</title>
        <authorList>
            <person name="Lai Q."/>
            <person name="Shao Z."/>
        </authorList>
    </citation>
    <scope>NUCLEOTIDE SEQUENCE [LARGE SCALE GENOMIC DNA]</scope>
    <source>
        <strain evidence="5 6">M-5</strain>
    </source>
</reference>
<dbReference type="PANTHER" id="PTHR37419:SF1">
    <property type="entry name" value="SERINE_THREONINE-PROTEIN KINASE TOXIN HIPA"/>
    <property type="match status" value="1"/>
</dbReference>
<evidence type="ECO:0000313" key="6">
    <source>
        <dbReference type="Proteomes" id="UP000007127"/>
    </source>
</evidence>